<evidence type="ECO:0000313" key="1">
    <source>
        <dbReference type="EMBL" id="CAE8590940.1"/>
    </source>
</evidence>
<dbReference type="Proteomes" id="UP000654075">
    <property type="component" value="Unassembled WGS sequence"/>
</dbReference>
<gene>
    <name evidence="1" type="ORF">PGLA1383_LOCUS9642</name>
</gene>
<evidence type="ECO:0000313" key="2">
    <source>
        <dbReference type="Proteomes" id="UP000654075"/>
    </source>
</evidence>
<accession>A0A813DZU1</accession>
<protein>
    <submittedName>
        <fullName evidence="1">Uncharacterized protein</fullName>
    </submittedName>
</protein>
<sequence length="128" mass="14605">MSRPAALQGIETDCNEVEKENYCREHFDSQSLGAIARKQKQAETWFGMFTTLFFKPACMEWKRAVALLHAPMPKSTRLPMVRVAGWIAIHLTRVVAHNTATCHCRPNDEVDSICTKPRRAFSLQSRDL</sequence>
<dbReference type="AlphaFoldDB" id="A0A813DZU1"/>
<organism evidence="1 2">
    <name type="scientific">Polarella glacialis</name>
    <name type="common">Dinoflagellate</name>
    <dbReference type="NCBI Taxonomy" id="89957"/>
    <lineage>
        <taxon>Eukaryota</taxon>
        <taxon>Sar</taxon>
        <taxon>Alveolata</taxon>
        <taxon>Dinophyceae</taxon>
        <taxon>Suessiales</taxon>
        <taxon>Suessiaceae</taxon>
        <taxon>Polarella</taxon>
    </lineage>
</organism>
<comment type="caution">
    <text evidence="1">The sequence shown here is derived from an EMBL/GenBank/DDBJ whole genome shotgun (WGS) entry which is preliminary data.</text>
</comment>
<reference evidence="1" key="1">
    <citation type="submission" date="2021-02" db="EMBL/GenBank/DDBJ databases">
        <authorList>
            <person name="Dougan E. K."/>
            <person name="Rhodes N."/>
            <person name="Thang M."/>
            <person name="Chan C."/>
        </authorList>
    </citation>
    <scope>NUCLEOTIDE SEQUENCE</scope>
</reference>
<proteinExistence type="predicted"/>
<keyword evidence="2" id="KW-1185">Reference proteome</keyword>
<name>A0A813DZU1_POLGL</name>
<dbReference type="EMBL" id="CAJNNV010004588">
    <property type="protein sequence ID" value="CAE8590940.1"/>
    <property type="molecule type" value="Genomic_DNA"/>
</dbReference>